<comment type="cofactor">
    <cofactor evidence="9">
        <name>Mg(2+)</name>
        <dbReference type="ChEBI" id="CHEBI:18420"/>
    </cofactor>
</comment>
<comment type="function">
    <text evidence="1 9">Catalyzes the transfer of a ribosyl phosphate group from 5-phosphoribose 1-diphosphate to orotate, leading to the formation of orotidine monophosphate (OMP).</text>
</comment>
<evidence type="ECO:0000256" key="7">
    <source>
        <dbReference type="ARBA" id="ARBA00022679"/>
    </source>
</evidence>
<dbReference type="GO" id="GO:0006207">
    <property type="term" value="P:'de novo' pyrimidine nucleobase biosynthetic process"/>
    <property type="evidence" value="ECO:0007669"/>
    <property type="project" value="TreeGrafter"/>
</dbReference>
<feature type="binding site" description="in other chain" evidence="9">
    <location>
        <position position="27"/>
    </location>
    <ligand>
        <name>5-phospho-alpha-D-ribose 1-diphosphate</name>
        <dbReference type="ChEBI" id="CHEBI:58017"/>
        <note>ligand shared between dimeric partners</note>
    </ligand>
</feature>
<feature type="binding site" evidence="9">
    <location>
        <position position="106"/>
    </location>
    <ligand>
        <name>5-phospho-alpha-D-ribose 1-diphosphate</name>
        <dbReference type="ChEBI" id="CHEBI:58017"/>
        <note>ligand shared between dimeric partners</note>
    </ligand>
</feature>
<dbReference type="GO" id="GO:0046132">
    <property type="term" value="P:pyrimidine ribonucleoside biosynthetic process"/>
    <property type="evidence" value="ECO:0007669"/>
    <property type="project" value="TreeGrafter"/>
</dbReference>
<accession>A0A0Q9YJZ1</accession>
<evidence type="ECO:0000256" key="6">
    <source>
        <dbReference type="ARBA" id="ARBA00022676"/>
    </source>
</evidence>
<evidence type="ECO:0000313" key="11">
    <source>
        <dbReference type="EMBL" id="KRG20991.1"/>
    </source>
</evidence>
<dbReference type="CDD" id="cd06223">
    <property type="entry name" value="PRTases_typeI"/>
    <property type="match status" value="1"/>
</dbReference>
<dbReference type="UniPathway" id="UPA00070">
    <property type="reaction ID" value="UER00119"/>
</dbReference>
<comment type="pathway">
    <text evidence="2 9">Pyrimidine metabolism; UMP biosynthesis via de novo pathway; UMP from orotate: step 1/2.</text>
</comment>
<feature type="binding site" evidence="9">
    <location>
        <position position="100"/>
    </location>
    <ligand>
        <name>5-phospho-alpha-D-ribose 1-diphosphate</name>
        <dbReference type="ChEBI" id="CHEBI:58017"/>
        <note>ligand shared between dimeric partners</note>
    </ligand>
</feature>
<comment type="similarity">
    <text evidence="3 9">Belongs to the purine/pyrimidine phosphoribosyltransferase family. PyrE subfamily.</text>
</comment>
<evidence type="ECO:0000256" key="5">
    <source>
        <dbReference type="ARBA" id="ARBA00011971"/>
    </source>
</evidence>
<protein>
    <recommendedName>
        <fullName evidence="5 9">Orotate phosphoribosyltransferase</fullName>
        <shortName evidence="9">OPRT</shortName>
        <shortName evidence="9">OPRTase</shortName>
        <ecNumber evidence="5 9">2.4.2.10</ecNumber>
    </recommendedName>
</protein>
<evidence type="ECO:0000256" key="2">
    <source>
        <dbReference type="ARBA" id="ARBA00004889"/>
    </source>
</evidence>
<dbReference type="InterPro" id="IPR023031">
    <property type="entry name" value="OPRT"/>
</dbReference>
<evidence type="ECO:0000256" key="4">
    <source>
        <dbReference type="ARBA" id="ARBA00011738"/>
    </source>
</evidence>
<comment type="catalytic activity">
    <reaction evidence="9">
        <text>orotidine 5'-phosphate + diphosphate = orotate + 5-phospho-alpha-D-ribose 1-diphosphate</text>
        <dbReference type="Rhea" id="RHEA:10380"/>
        <dbReference type="ChEBI" id="CHEBI:30839"/>
        <dbReference type="ChEBI" id="CHEBI:33019"/>
        <dbReference type="ChEBI" id="CHEBI:57538"/>
        <dbReference type="ChEBI" id="CHEBI:58017"/>
        <dbReference type="EC" id="2.4.2.10"/>
    </reaction>
</comment>
<dbReference type="PATRIC" id="fig|1590043.3.peg.1949"/>
<reference evidence="11" key="1">
    <citation type="submission" date="2015-09" db="EMBL/GenBank/DDBJ databases">
        <title>Draft Genome Sequences of Two Novel Amoeba-resistant Intranuclear Bacteria, Candidatus Berkiella cookevillensis and Candidatus Berkiella aquae.</title>
        <authorList>
            <person name="Mehari Y.T."/>
            <person name="Arivett B.A."/>
            <person name="Farone A.L."/>
            <person name="Gunderson J.H."/>
            <person name="Farone M.B."/>
        </authorList>
    </citation>
    <scope>NUCLEOTIDE SEQUENCE [LARGE SCALE GENOMIC DNA]</scope>
    <source>
        <strain evidence="11">HT99</strain>
    </source>
</reference>
<dbReference type="NCBIfam" id="TIGR00336">
    <property type="entry name" value="pyrE"/>
    <property type="match status" value="1"/>
</dbReference>
<evidence type="ECO:0000256" key="9">
    <source>
        <dbReference type="HAMAP-Rule" id="MF_01208"/>
    </source>
</evidence>
<evidence type="ECO:0000259" key="10">
    <source>
        <dbReference type="Pfam" id="PF00156"/>
    </source>
</evidence>
<dbReference type="HAMAP" id="MF_01208">
    <property type="entry name" value="PyrE"/>
    <property type="match status" value="1"/>
</dbReference>
<name>A0A0Q9YJZ1_9GAMM</name>
<keyword evidence="7 9" id="KW-0808">Transferase</keyword>
<keyword evidence="9" id="KW-0460">Magnesium</keyword>
<feature type="binding site" description="in other chain" evidence="9">
    <location>
        <position position="101"/>
    </location>
    <ligand>
        <name>5-phospho-alpha-D-ribose 1-diphosphate</name>
        <dbReference type="ChEBI" id="CHEBI:58017"/>
        <note>ligand shared between dimeric partners</note>
    </ligand>
</feature>
<dbReference type="STRING" id="295108.HT99x_01911"/>
<dbReference type="PANTHER" id="PTHR46683">
    <property type="entry name" value="OROTATE PHOSPHORIBOSYLTRANSFERASE 1-RELATED"/>
    <property type="match status" value="1"/>
</dbReference>
<feature type="domain" description="Phosphoribosyltransferase" evidence="10">
    <location>
        <begin position="55"/>
        <end position="166"/>
    </location>
</feature>
<proteinExistence type="inferred from homology"/>
<dbReference type="InterPro" id="IPR029057">
    <property type="entry name" value="PRTase-like"/>
</dbReference>
<feature type="binding site" evidence="9">
    <location>
        <begin position="35"/>
        <end position="36"/>
    </location>
    <ligand>
        <name>orotate</name>
        <dbReference type="ChEBI" id="CHEBI:30839"/>
    </ligand>
</feature>
<evidence type="ECO:0000256" key="1">
    <source>
        <dbReference type="ARBA" id="ARBA00003769"/>
    </source>
</evidence>
<comment type="caution">
    <text evidence="11">The sequence shown here is derived from an EMBL/GenBank/DDBJ whole genome shotgun (WGS) entry which is preliminary data.</text>
</comment>
<dbReference type="FunFam" id="3.40.50.2020:FF:000008">
    <property type="entry name" value="Orotate phosphoribosyltransferase"/>
    <property type="match status" value="1"/>
</dbReference>
<dbReference type="GO" id="GO:0005737">
    <property type="term" value="C:cytoplasm"/>
    <property type="evidence" value="ECO:0007669"/>
    <property type="project" value="TreeGrafter"/>
</dbReference>
<feature type="binding site" description="in other chain" evidence="9">
    <location>
        <begin position="73"/>
        <end position="74"/>
    </location>
    <ligand>
        <name>5-phospho-alpha-D-ribose 1-diphosphate</name>
        <dbReference type="ChEBI" id="CHEBI:58017"/>
        <note>ligand shared between dimeric partners</note>
    </ligand>
</feature>
<dbReference type="PANTHER" id="PTHR46683:SF1">
    <property type="entry name" value="OROTATE PHOSPHORIBOSYLTRANSFERASE 1-RELATED"/>
    <property type="match status" value="1"/>
</dbReference>
<dbReference type="Gene3D" id="3.40.50.2020">
    <property type="match status" value="1"/>
</dbReference>
<dbReference type="GO" id="GO:0004588">
    <property type="term" value="F:orotate phosphoribosyltransferase activity"/>
    <property type="evidence" value="ECO:0007669"/>
    <property type="project" value="UniProtKB-UniRule"/>
</dbReference>
<feature type="binding site" description="in other chain" evidence="9">
    <location>
        <begin position="125"/>
        <end position="133"/>
    </location>
    <ligand>
        <name>5-phospho-alpha-D-ribose 1-diphosphate</name>
        <dbReference type="ChEBI" id="CHEBI:58017"/>
        <note>ligand shared between dimeric partners</note>
    </ligand>
</feature>
<dbReference type="InterPro" id="IPR000836">
    <property type="entry name" value="PRTase_dom"/>
</dbReference>
<dbReference type="AlphaFoldDB" id="A0A0Q9YJZ1"/>
<dbReference type="Pfam" id="PF00156">
    <property type="entry name" value="Pribosyltran"/>
    <property type="match status" value="1"/>
</dbReference>
<sequence>MMETYRKTFIDLALEHNALRFGDFTLKSGRKSPYFFNAGQFNTGDSLKVLGECYAAAIMQSSLEFDVLFGPAYKGIPLATATAIGLNEQFQRNVPYCFNRKEAKDHGEGGLIVGAPLQGRALIIDDVVTAGTAIRESLQIIQGANATVAGIIVALDRQEKGQTEQSAIQEIESSLQVSVVSIITLTHIMEFIENEPQFSAFRKPMAEYRQQYGISSS</sequence>
<comment type="subunit">
    <text evidence="4 9">Homodimer.</text>
</comment>
<gene>
    <name evidence="9 11" type="primary">pyrE</name>
    <name evidence="11" type="ORF">HT99x_01911</name>
</gene>
<feature type="binding site" evidence="9">
    <location>
        <position position="157"/>
    </location>
    <ligand>
        <name>orotate</name>
        <dbReference type="ChEBI" id="CHEBI:30839"/>
    </ligand>
</feature>
<dbReference type="GO" id="GO:0044205">
    <property type="term" value="P:'de novo' UMP biosynthetic process"/>
    <property type="evidence" value="ECO:0007669"/>
    <property type="project" value="UniProtKB-UniRule"/>
</dbReference>
<dbReference type="SUPFAM" id="SSF53271">
    <property type="entry name" value="PRTase-like"/>
    <property type="match status" value="1"/>
</dbReference>
<keyword evidence="8 9" id="KW-0665">Pyrimidine biosynthesis</keyword>
<evidence type="ECO:0000256" key="8">
    <source>
        <dbReference type="ARBA" id="ARBA00022975"/>
    </source>
</evidence>
<dbReference type="EC" id="2.4.2.10" evidence="5 9"/>
<dbReference type="GO" id="GO:0000287">
    <property type="term" value="F:magnesium ion binding"/>
    <property type="evidence" value="ECO:0007669"/>
    <property type="project" value="UniProtKB-UniRule"/>
</dbReference>
<evidence type="ECO:0000256" key="3">
    <source>
        <dbReference type="ARBA" id="ARBA00006340"/>
    </source>
</evidence>
<feature type="binding site" evidence="9">
    <location>
        <position position="129"/>
    </location>
    <ligand>
        <name>orotate</name>
        <dbReference type="ChEBI" id="CHEBI:30839"/>
    </ligand>
</feature>
<keyword evidence="6 9" id="KW-0328">Glycosyltransferase</keyword>
<dbReference type="EMBL" id="LKAJ01000007">
    <property type="protein sequence ID" value="KRG20991.1"/>
    <property type="molecule type" value="Genomic_DNA"/>
</dbReference>
<dbReference type="InterPro" id="IPR004467">
    <property type="entry name" value="Or_phspho_trans_dom"/>
</dbReference>
<feature type="binding site" evidence="9">
    <location>
        <position position="104"/>
    </location>
    <ligand>
        <name>5-phospho-alpha-D-ribose 1-diphosphate</name>
        <dbReference type="ChEBI" id="CHEBI:58017"/>
        <note>ligand shared between dimeric partners</note>
    </ligand>
</feature>
<organism evidence="11">
    <name type="scientific">Candidatus Berkiella aquae</name>
    <dbReference type="NCBI Taxonomy" id="295108"/>
    <lineage>
        <taxon>Bacteria</taxon>
        <taxon>Pseudomonadati</taxon>
        <taxon>Pseudomonadota</taxon>
        <taxon>Gammaproteobacteria</taxon>
        <taxon>Candidatus Berkiellales</taxon>
        <taxon>Candidatus Berkiellaceae</taxon>
        <taxon>Candidatus Berkiella</taxon>
    </lineage>
</organism>